<keyword evidence="3" id="KW-1185">Reference proteome</keyword>
<dbReference type="AlphaFoldDB" id="A0A9N9AG42"/>
<evidence type="ECO:0000256" key="1">
    <source>
        <dbReference type="SAM" id="SignalP"/>
    </source>
</evidence>
<comment type="caution">
    <text evidence="2">The sequence shown here is derived from an EMBL/GenBank/DDBJ whole genome shotgun (WGS) entry which is preliminary data.</text>
</comment>
<evidence type="ECO:0000313" key="2">
    <source>
        <dbReference type="EMBL" id="CAG8528358.1"/>
    </source>
</evidence>
<sequence length="136" mass="14861">MNQKITFSTILVALTLFFICFTNASPIELSPRVVGQGVYADFTILSGRVNVYEFQPGVVRFWGQFNTGINNPNGVYELVVSGPNTITPQRIPQSLISPPGTAAFQFDYNRGIEAFAGRTLTVRLDGNPIETVPFAG</sequence>
<evidence type="ECO:0000313" key="3">
    <source>
        <dbReference type="Proteomes" id="UP000789706"/>
    </source>
</evidence>
<reference evidence="2" key="1">
    <citation type="submission" date="2021-06" db="EMBL/GenBank/DDBJ databases">
        <authorList>
            <person name="Kallberg Y."/>
            <person name="Tangrot J."/>
            <person name="Rosling A."/>
        </authorList>
    </citation>
    <scope>NUCLEOTIDE SEQUENCE</scope>
    <source>
        <strain evidence="2">AZ414A</strain>
    </source>
</reference>
<proteinExistence type="predicted"/>
<keyword evidence="1" id="KW-0732">Signal</keyword>
<feature type="chain" id="PRO_5040158480" evidence="1">
    <location>
        <begin position="25"/>
        <end position="136"/>
    </location>
</feature>
<feature type="signal peptide" evidence="1">
    <location>
        <begin position="1"/>
        <end position="24"/>
    </location>
</feature>
<dbReference type="EMBL" id="CAJVPK010000580">
    <property type="protein sequence ID" value="CAG8528358.1"/>
    <property type="molecule type" value="Genomic_DNA"/>
</dbReference>
<name>A0A9N9AG42_9GLOM</name>
<accession>A0A9N9AG42</accession>
<gene>
    <name evidence="2" type="ORF">DEBURN_LOCUS6014</name>
</gene>
<dbReference type="Proteomes" id="UP000789706">
    <property type="component" value="Unassembled WGS sequence"/>
</dbReference>
<protein>
    <submittedName>
        <fullName evidence="2">10556_t:CDS:1</fullName>
    </submittedName>
</protein>
<organism evidence="2 3">
    <name type="scientific">Diversispora eburnea</name>
    <dbReference type="NCBI Taxonomy" id="1213867"/>
    <lineage>
        <taxon>Eukaryota</taxon>
        <taxon>Fungi</taxon>
        <taxon>Fungi incertae sedis</taxon>
        <taxon>Mucoromycota</taxon>
        <taxon>Glomeromycotina</taxon>
        <taxon>Glomeromycetes</taxon>
        <taxon>Diversisporales</taxon>
        <taxon>Diversisporaceae</taxon>
        <taxon>Diversispora</taxon>
    </lineage>
</organism>